<dbReference type="InterPro" id="IPR007410">
    <property type="entry name" value="LpqE-like"/>
</dbReference>
<dbReference type="AlphaFoldDB" id="A0A5E7BYX7"/>
<organism evidence="2 3">
    <name type="scientific">Pseudomonas fluorescens</name>
    <dbReference type="NCBI Taxonomy" id="294"/>
    <lineage>
        <taxon>Bacteria</taxon>
        <taxon>Pseudomonadati</taxon>
        <taxon>Pseudomonadota</taxon>
        <taxon>Gammaproteobacteria</taxon>
        <taxon>Pseudomonadales</taxon>
        <taxon>Pseudomonadaceae</taxon>
        <taxon>Pseudomonas</taxon>
    </lineage>
</organism>
<dbReference type="PANTHER" id="PTHR36302:SF1">
    <property type="entry name" value="COPPER CHAPERONE PCU(A)C"/>
    <property type="match status" value="1"/>
</dbReference>
<dbReference type="InterPro" id="IPR036182">
    <property type="entry name" value="PCuAC_sf"/>
</dbReference>
<reference evidence="2 3" key="1">
    <citation type="submission" date="2019-09" db="EMBL/GenBank/DDBJ databases">
        <authorList>
            <person name="Chandra G."/>
            <person name="Truman W A."/>
        </authorList>
    </citation>
    <scope>NUCLEOTIDE SEQUENCE [LARGE SCALE GENOMIC DNA]</scope>
    <source>
        <strain evidence="2">PS712</strain>
    </source>
</reference>
<dbReference type="SUPFAM" id="SSF110087">
    <property type="entry name" value="DR1885-like metal-binding protein"/>
    <property type="match status" value="1"/>
</dbReference>
<name>A0A5E7BYX7_PSEFL</name>
<evidence type="ECO:0008006" key="4">
    <source>
        <dbReference type="Google" id="ProtNLM"/>
    </source>
</evidence>
<feature type="chain" id="PRO_5022724413" description="Transporter" evidence="1">
    <location>
        <begin position="28"/>
        <end position="167"/>
    </location>
</feature>
<sequence precursor="true">MTSICASRFKQLALGLSLIGMAWQVSAQTQVNDAWVRATVAGQPSSGAFMTLKADTDSKLLSVESPVAKLVQIHQSSMKDDVMSMQQVQSVDLPAGKAVNFDPHGYHIMLMNLSAQIKEGDKVPLTLTVENAKGEKETIKVEAPARALDTMDHGNMDHSKMDHSKMQ</sequence>
<gene>
    <name evidence="2" type="ORF">PS712_02379</name>
</gene>
<protein>
    <recommendedName>
        <fullName evidence="4">Transporter</fullName>
    </recommendedName>
</protein>
<dbReference type="Pfam" id="PF04314">
    <property type="entry name" value="PCuAC"/>
    <property type="match status" value="1"/>
</dbReference>
<dbReference type="RefSeq" id="WP_150702471.1">
    <property type="nucleotide sequence ID" value="NZ_CABVIB010000010.1"/>
</dbReference>
<evidence type="ECO:0000313" key="2">
    <source>
        <dbReference type="EMBL" id="VVN97366.1"/>
    </source>
</evidence>
<dbReference type="Proteomes" id="UP000326018">
    <property type="component" value="Unassembled WGS sequence"/>
</dbReference>
<evidence type="ECO:0000313" key="3">
    <source>
        <dbReference type="Proteomes" id="UP000326018"/>
    </source>
</evidence>
<proteinExistence type="predicted"/>
<keyword evidence="1" id="KW-0732">Signal</keyword>
<evidence type="ECO:0000256" key="1">
    <source>
        <dbReference type="SAM" id="SignalP"/>
    </source>
</evidence>
<dbReference type="OrthoDB" id="9796962at2"/>
<feature type="signal peptide" evidence="1">
    <location>
        <begin position="1"/>
        <end position="27"/>
    </location>
</feature>
<accession>A0A5E7BYX7</accession>
<dbReference type="Gene3D" id="2.60.40.1890">
    <property type="entry name" value="PCu(A)C copper chaperone"/>
    <property type="match status" value="1"/>
</dbReference>
<dbReference type="PANTHER" id="PTHR36302">
    <property type="entry name" value="BLR7088 PROTEIN"/>
    <property type="match status" value="1"/>
</dbReference>
<dbReference type="InterPro" id="IPR058248">
    <property type="entry name" value="Lxx211020-like"/>
</dbReference>
<dbReference type="EMBL" id="CABVIB010000010">
    <property type="protein sequence ID" value="VVN97366.1"/>
    <property type="molecule type" value="Genomic_DNA"/>
</dbReference>